<accession>A0ABQ7TCI7</accession>
<evidence type="ECO:0000313" key="2">
    <source>
        <dbReference type="EMBL" id="KAH0627229.1"/>
    </source>
</evidence>
<dbReference type="SUPFAM" id="SSF48371">
    <property type="entry name" value="ARM repeat"/>
    <property type="match status" value="1"/>
</dbReference>
<dbReference type="InterPro" id="IPR056981">
    <property type="entry name" value="HEAT_ULK4_RUNKEL"/>
</dbReference>
<feature type="domain" description="Serine/threonine-protein kinase ULK4/RUNKEL HEAT repeats" evidence="1">
    <location>
        <begin position="69"/>
        <end position="164"/>
    </location>
</feature>
<dbReference type="Pfam" id="PF23606">
    <property type="entry name" value="HEAT_ULK4"/>
    <property type="match status" value="1"/>
</dbReference>
<gene>
    <name evidence="2" type="ORF">JD844_002731</name>
</gene>
<dbReference type="Proteomes" id="UP000826234">
    <property type="component" value="Unassembled WGS sequence"/>
</dbReference>
<comment type="caution">
    <text evidence="2">The sequence shown here is derived from an EMBL/GenBank/DDBJ whole genome shotgun (WGS) entry which is preliminary data.</text>
</comment>
<keyword evidence="3" id="KW-1185">Reference proteome</keyword>
<protein>
    <recommendedName>
        <fullName evidence="1">Serine/threonine-protein kinase ULK4/RUNKEL HEAT repeats domain-containing protein</fullName>
    </recommendedName>
</protein>
<dbReference type="InterPro" id="IPR045906">
    <property type="entry name" value="ULK4"/>
</dbReference>
<sequence>MRGKPMNVDCSGSNSRMIIHVPPWLSLLLPFVSVPLCYSPLALSEDDYDPDSFLQLSPPPTSSPKLAVEVMDCILPPLVSLVSSQNVEWRLASLRLLSETTSLLVSHEVMAEEKENLNSSSKLLSLVRDSLLPQLEQILMAPDPVPAYALKLLVTLTEYSPAFAR</sequence>
<dbReference type="PANTHER" id="PTHR46240">
    <property type="entry name" value="SER/THR PROTEIN KINASE ULK4"/>
    <property type="match status" value="1"/>
</dbReference>
<name>A0ABQ7TCI7_PHRPL</name>
<dbReference type="PANTHER" id="PTHR46240:SF1">
    <property type="entry name" value="SERINE_THREONINE-PROTEIN KINASE ULK4"/>
    <property type="match status" value="1"/>
</dbReference>
<dbReference type="EMBL" id="JAIPUX010000521">
    <property type="protein sequence ID" value="KAH0627229.1"/>
    <property type="molecule type" value="Genomic_DNA"/>
</dbReference>
<evidence type="ECO:0000259" key="1">
    <source>
        <dbReference type="Pfam" id="PF23606"/>
    </source>
</evidence>
<reference evidence="2 3" key="1">
    <citation type="journal article" date="2022" name="Gigascience">
        <title>A chromosome-level genome assembly and annotation of the desert horned lizard, Phrynosoma platyrhinos, provides insight into chromosomal rearrangements among reptiles.</title>
        <authorList>
            <person name="Koochekian N."/>
            <person name="Ascanio A."/>
            <person name="Farleigh K."/>
            <person name="Card D.C."/>
            <person name="Schield D.R."/>
            <person name="Castoe T.A."/>
            <person name="Jezkova T."/>
        </authorList>
    </citation>
    <scope>NUCLEOTIDE SEQUENCE [LARGE SCALE GENOMIC DNA]</scope>
    <source>
        <strain evidence="2">NK-2021</strain>
    </source>
</reference>
<evidence type="ECO:0000313" key="3">
    <source>
        <dbReference type="Proteomes" id="UP000826234"/>
    </source>
</evidence>
<proteinExistence type="predicted"/>
<dbReference type="InterPro" id="IPR016024">
    <property type="entry name" value="ARM-type_fold"/>
</dbReference>
<organism evidence="2 3">
    <name type="scientific">Phrynosoma platyrhinos</name>
    <name type="common">Desert horned lizard</name>
    <dbReference type="NCBI Taxonomy" id="52577"/>
    <lineage>
        <taxon>Eukaryota</taxon>
        <taxon>Metazoa</taxon>
        <taxon>Chordata</taxon>
        <taxon>Craniata</taxon>
        <taxon>Vertebrata</taxon>
        <taxon>Euteleostomi</taxon>
        <taxon>Lepidosauria</taxon>
        <taxon>Squamata</taxon>
        <taxon>Bifurcata</taxon>
        <taxon>Unidentata</taxon>
        <taxon>Episquamata</taxon>
        <taxon>Toxicofera</taxon>
        <taxon>Iguania</taxon>
        <taxon>Phrynosomatidae</taxon>
        <taxon>Phrynosomatinae</taxon>
        <taxon>Phrynosoma</taxon>
    </lineage>
</organism>